<dbReference type="AlphaFoldDB" id="A0A240TNU6"/>
<dbReference type="OrthoDB" id="9798855at2"/>
<dbReference type="InterPro" id="IPR035979">
    <property type="entry name" value="RBD_domain_sf"/>
</dbReference>
<dbReference type="Proteomes" id="UP000194440">
    <property type="component" value="Chromosome"/>
</dbReference>
<protein>
    <submittedName>
        <fullName evidence="1">RNA-binding protein</fullName>
    </submittedName>
</protein>
<proteinExistence type="predicted"/>
<sequence length="116" mass="12166">MSTKIYVGNLPYSVTDSTLESNFAEFGGVSSAKVMMDRETGRSKGFGFVEMANVEVAQAAISALHGMSVDGRSIVVNLARPREERSDSGGYSATGYTAGKRSDVGYGTGGYGGGRY</sequence>
<dbReference type="InterPro" id="IPR000504">
    <property type="entry name" value="RRM_dom"/>
</dbReference>
<dbReference type="InterPro" id="IPR052462">
    <property type="entry name" value="SLIRP/GR-RBP-like"/>
</dbReference>
<reference evidence="1" key="1">
    <citation type="submission" date="2017-05" db="EMBL/GenBank/DDBJ databases">
        <title>Polyphasic characterization of four soil-derived phenanthrene-degrading Acidovorax strains and proposal of Acidovorax phenanthrenivorans sp. nov.</title>
        <authorList>
            <person name="Singleton D."/>
            <person name="Lee J."/>
            <person name="Dickey A.N."/>
            <person name="Stroud A."/>
            <person name="Scholl E.H."/>
            <person name="Wright F.A."/>
            <person name="Aitken M.D."/>
        </authorList>
    </citation>
    <scope>NUCLEOTIDE SEQUENCE</scope>
    <source>
        <strain evidence="1">P4</strain>
    </source>
</reference>
<dbReference type="GO" id="GO:0003723">
    <property type="term" value="F:RNA binding"/>
    <property type="evidence" value="ECO:0007669"/>
    <property type="project" value="UniProtKB-KW"/>
</dbReference>
<name>A0A240TNU6_9BURK</name>
<dbReference type="SMART" id="SM00360">
    <property type="entry name" value="RRM"/>
    <property type="match status" value="1"/>
</dbReference>
<dbReference type="Pfam" id="PF00076">
    <property type="entry name" value="RRM_1"/>
    <property type="match status" value="1"/>
</dbReference>
<dbReference type="CDD" id="cd21608">
    <property type="entry name" value="RRM2_NsCP33_like"/>
    <property type="match status" value="1"/>
</dbReference>
<evidence type="ECO:0000313" key="1">
    <source>
        <dbReference type="EMBL" id="ART57554.1"/>
    </source>
</evidence>
<dbReference type="InterPro" id="IPR048289">
    <property type="entry name" value="RRM2_NsCP33-like"/>
</dbReference>
<dbReference type="KEGG" id="acin:CBP34_00510"/>
<accession>A0A240TNU6</accession>
<dbReference type="PROSITE" id="PS50102">
    <property type="entry name" value="RRM"/>
    <property type="match status" value="1"/>
</dbReference>
<dbReference type="PANTHER" id="PTHR48027">
    <property type="entry name" value="HETEROGENEOUS NUCLEAR RIBONUCLEOPROTEIN 87F-RELATED"/>
    <property type="match status" value="1"/>
</dbReference>
<dbReference type="InterPro" id="IPR012677">
    <property type="entry name" value="Nucleotide-bd_a/b_plait_sf"/>
</dbReference>
<dbReference type="RefSeq" id="WP_086910931.1">
    <property type="nucleotide sequence ID" value="NZ_CP021359.1"/>
</dbReference>
<gene>
    <name evidence="1" type="ORF">CBP36_00550</name>
</gene>
<dbReference type="Gene3D" id="3.30.70.330">
    <property type="match status" value="1"/>
</dbReference>
<accession>A0A240U7U3</accession>
<dbReference type="KEGG" id="acip:CBP36_00550"/>
<dbReference type="EMBL" id="CP021366">
    <property type="protein sequence ID" value="ART57554.1"/>
    <property type="molecule type" value="Genomic_DNA"/>
</dbReference>
<dbReference type="KEGG" id="acid:CBP33_00500"/>
<dbReference type="SUPFAM" id="SSF54928">
    <property type="entry name" value="RNA-binding domain, RBD"/>
    <property type="match status" value="1"/>
</dbReference>
<keyword evidence="2" id="KW-1185">Reference proteome</keyword>
<dbReference type="KEGG" id="acis:CBP35_18405"/>
<organism evidence="1 2">
    <name type="scientific">Acidovorax carolinensis</name>
    <dbReference type="NCBI Taxonomy" id="553814"/>
    <lineage>
        <taxon>Bacteria</taxon>
        <taxon>Pseudomonadati</taxon>
        <taxon>Pseudomonadota</taxon>
        <taxon>Betaproteobacteria</taxon>
        <taxon>Burkholderiales</taxon>
        <taxon>Comamonadaceae</taxon>
        <taxon>Acidovorax</taxon>
    </lineage>
</organism>
<evidence type="ECO:0000313" key="2">
    <source>
        <dbReference type="Proteomes" id="UP000194440"/>
    </source>
</evidence>
<accession>A0A240TXU8</accession>